<dbReference type="PANTHER" id="PTHR13754:SF18">
    <property type="entry name" value="7,8-DIHYDROPTERIN-6-METHYL-4-(BETA-D-RIBOFURANOSYL)-AMINOBENZENE-5'-PHOSPHATE SYNTHASE"/>
    <property type="match status" value="1"/>
</dbReference>
<name>A0ABV6C6F6_9ACTN</name>
<dbReference type="SUPFAM" id="SSF56281">
    <property type="entry name" value="Metallo-hydrolase/oxidoreductase"/>
    <property type="match status" value="1"/>
</dbReference>
<reference evidence="2 3" key="1">
    <citation type="submission" date="2024-09" db="EMBL/GenBank/DDBJ databases">
        <authorList>
            <person name="Sun Q."/>
            <person name="Mori K."/>
        </authorList>
    </citation>
    <scope>NUCLEOTIDE SEQUENCE [LARGE SCALE GENOMIC DNA]</scope>
    <source>
        <strain evidence="2 3">JCM 15389</strain>
    </source>
</reference>
<dbReference type="InterPro" id="IPR041712">
    <property type="entry name" value="DHPS-like_MBL-fold"/>
</dbReference>
<dbReference type="InterPro" id="IPR036866">
    <property type="entry name" value="RibonucZ/Hydroxyglut_hydro"/>
</dbReference>
<feature type="domain" description="Metallo-beta-lactamase" evidence="1">
    <location>
        <begin position="85"/>
        <end position="265"/>
    </location>
</feature>
<dbReference type="EMBL" id="JBHLYQ010000055">
    <property type="protein sequence ID" value="MFC0081899.1"/>
    <property type="molecule type" value="Genomic_DNA"/>
</dbReference>
<dbReference type="InterPro" id="IPR001279">
    <property type="entry name" value="Metallo-B-lactamas"/>
</dbReference>
<organism evidence="2 3">
    <name type="scientific">Aciditerrimonas ferrireducens</name>
    <dbReference type="NCBI Taxonomy" id="667306"/>
    <lineage>
        <taxon>Bacteria</taxon>
        <taxon>Bacillati</taxon>
        <taxon>Actinomycetota</taxon>
        <taxon>Acidimicrobiia</taxon>
        <taxon>Acidimicrobiales</taxon>
        <taxon>Acidimicrobiaceae</taxon>
        <taxon>Aciditerrimonas</taxon>
    </lineage>
</organism>
<dbReference type="RefSeq" id="WP_248109113.1">
    <property type="nucleotide sequence ID" value="NZ_JAKHEX010000025.1"/>
</dbReference>
<dbReference type="PANTHER" id="PTHR13754">
    <property type="entry name" value="METALLO-BETA-LACTAMASE SUPERFAMILY PROTEIN"/>
    <property type="match status" value="1"/>
</dbReference>
<dbReference type="InterPro" id="IPR052926">
    <property type="entry name" value="Metallo-beta-lactamase_dom"/>
</dbReference>
<protein>
    <submittedName>
        <fullName evidence="2">MBL fold metallo-hydrolase</fullName>
    </submittedName>
</protein>
<accession>A0ABV6C6F6</accession>
<evidence type="ECO:0000259" key="1">
    <source>
        <dbReference type="SMART" id="SM00849"/>
    </source>
</evidence>
<proteinExistence type="predicted"/>
<evidence type="ECO:0000313" key="3">
    <source>
        <dbReference type="Proteomes" id="UP001589788"/>
    </source>
</evidence>
<dbReference type="Pfam" id="PF00753">
    <property type="entry name" value="Lactamase_B"/>
    <property type="match status" value="1"/>
</dbReference>
<evidence type="ECO:0000313" key="2">
    <source>
        <dbReference type="EMBL" id="MFC0081899.1"/>
    </source>
</evidence>
<sequence>MCQEHGAASVSSLAAPAELFWEVPVPEGLRLAPVDRLTVRVVLDNAVDALADQPGVRRVRQNRSLVQPVPTFEGGVGPDGLVAEHGYACWVEVERAGRTRTLLFDTGVSPRGAASNLRRLGLDPGAIEAVVLSHGHYDHTGGLAGLAEALGGRTGLPLVLHPDGWRRRRLSVPGEEPMELPTPSRSAIEGLGFEVLEGPDPSLLLDGSVLLTGEVARTSGFEPGLPGQEAFVRGHWEDDRLTADDQALVVDVAGRGLVVVTGCGHAGVVNLCRFAQRLAGDRPLYGVIGGFHLGGPVFAPLLPRVLDELAGLAPAVLVPGHCTGWRAQQALAARFPDAVVQSVVGTEVTCSAPAS</sequence>
<dbReference type="SMART" id="SM00849">
    <property type="entry name" value="Lactamase_B"/>
    <property type="match status" value="1"/>
</dbReference>
<dbReference type="Proteomes" id="UP001589788">
    <property type="component" value="Unassembled WGS sequence"/>
</dbReference>
<dbReference type="Gene3D" id="3.60.15.10">
    <property type="entry name" value="Ribonuclease Z/Hydroxyacylglutathione hydrolase-like"/>
    <property type="match status" value="1"/>
</dbReference>
<comment type="caution">
    <text evidence="2">The sequence shown here is derived from an EMBL/GenBank/DDBJ whole genome shotgun (WGS) entry which is preliminary data.</text>
</comment>
<gene>
    <name evidence="2" type="ORF">ACFFRE_07030</name>
</gene>
<dbReference type="CDD" id="cd07713">
    <property type="entry name" value="DHPS-like_MBL-fold"/>
    <property type="match status" value="1"/>
</dbReference>
<keyword evidence="3" id="KW-1185">Reference proteome</keyword>